<evidence type="ECO:0000313" key="2">
    <source>
        <dbReference type="EMBL" id="MQS04810.1"/>
    </source>
</evidence>
<dbReference type="Proteomes" id="UP000320857">
    <property type="component" value="Unassembled WGS sequence"/>
</dbReference>
<gene>
    <name evidence="2" type="ORF">FNX44_023680</name>
</gene>
<feature type="region of interest" description="Disordered" evidence="1">
    <location>
        <begin position="18"/>
        <end position="61"/>
    </location>
</feature>
<accession>A0A5P0YXT7</accession>
<proteinExistence type="predicted"/>
<name>A0A5P0YXT7_9ACTN</name>
<sequence>MWAIARRTLDWTIPRQDHATTGLVPSSGTRRRDLRHTKRRRQAVGPGRTRRRGPSCGPLPRRWPTGFRKLVVGRDTWRAVCRVTEDKVVGIREV</sequence>
<dbReference type="EMBL" id="VJYK02000356">
    <property type="protein sequence ID" value="MQS04810.1"/>
    <property type="molecule type" value="Genomic_DNA"/>
</dbReference>
<reference evidence="2 3" key="1">
    <citation type="submission" date="2019-10" db="EMBL/GenBank/DDBJ databases">
        <title>Streptomyces sp. nov., a novel actinobacterium isolated from alkaline environment.</title>
        <authorList>
            <person name="Golinska P."/>
        </authorList>
    </citation>
    <scope>NUCLEOTIDE SEQUENCE [LARGE SCALE GENOMIC DNA]</scope>
    <source>
        <strain evidence="2 3">OF1</strain>
    </source>
</reference>
<protein>
    <submittedName>
        <fullName evidence="2">Uncharacterized protein</fullName>
    </submittedName>
</protein>
<evidence type="ECO:0000256" key="1">
    <source>
        <dbReference type="SAM" id="MobiDB-lite"/>
    </source>
</evidence>
<dbReference type="AlphaFoldDB" id="A0A5P0YXT7"/>
<evidence type="ECO:0000313" key="3">
    <source>
        <dbReference type="Proteomes" id="UP000320857"/>
    </source>
</evidence>
<comment type="caution">
    <text evidence="2">The sequence shown here is derived from an EMBL/GenBank/DDBJ whole genome shotgun (WGS) entry which is preliminary data.</text>
</comment>
<keyword evidence="3" id="KW-1185">Reference proteome</keyword>
<organism evidence="2 3">
    <name type="scientific">Streptomyces alkaliterrae</name>
    <dbReference type="NCBI Taxonomy" id="2213162"/>
    <lineage>
        <taxon>Bacteria</taxon>
        <taxon>Bacillati</taxon>
        <taxon>Actinomycetota</taxon>
        <taxon>Actinomycetes</taxon>
        <taxon>Kitasatosporales</taxon>
        <taxon>Streptomycetaceae</taxon>
        <taxon>Streptomyces</taxon>
    </lineage>
</organism>
<feature type="compositionally biased region" description="Basic residues" evidence="1">
    <location>
        <begin position="32"/>
        <end position="53"/>
    </location>
</feature>